<reference evidence="2" key="1">
    <citation type="submission" date="2021-06" db="EMBL/GenBank/DDBJ databases">
        <authorList>
            <person name="Kallberg Y."/>
            <person name="Tangrot J."/>
            <person name="Rosling A."/>
        </authorList>
    </citation>
    <scope>NUCLEOTIDE SEQUENCE</scope>
    <source>
        <strain evidence="2">FL130A</strain>
    </source>
</reference>
<evidence type="ECO:0000256" key="1">
    <source>
        <dbReference type="SAM" id="SignalP"/>
    </source>
</evidence>
<evidence type="ECO:0000313" key="2">
    <source>
        <dbReference type="EMBL" id="CAG8596826.1"/>
    </source>
</evidence>
<dbReference type="AlphaFoldDB" id="A0A9N9GEQ1"/>
<dbReference type="EMBL" id="CAJVPS010003954">
    <property type="protein sequence ID" value="CAG8596826.1"/>
    <property type="molecule type" value="Genomic_DNA"/>
</dbReference>
<keyword evidence="1" id="KW-0732">Signal</keyword>
<sequence>MLTKVSVVFIATIFSLISIAFPQETGFIANFVPDASQGLKVAGQIVYDLLSNGLVSVRGQLNSGFDQSSNKSDYEFFLDDHRYDDYLNYTILNGGTSAFASYIPAEVIGFNDKKKRGDVLNKRPVSKINYNDQTIGKCICQDLHLPTN</sequence>
<feature type="signal peptide" evidence="1">
    <location>
        <begin position="1"/>
        <end position="22"/>
    </location>
</feature>
<gene>
    <name evidence="2" type="ORF">ALEPTO_LOCUS7957</name>
</gene>
<accession>A0A9N9GEQ1</accession>
<dbReference type="Proteomes" id="UP000789508">
    <property type="component" value="Unassembled WGS sequence"/>
</dbReference>
<comment type="caution">
    <text evidence="2">The sequence shown here is derived from an EMBL/GenBank/DDBJ whole genome shotgun (WGS) entry which is preliminary data.</text>
</comment>
<proteinExistence type="predicted"/>
<evidence type="ECO:0000313" key="3">
    <source>
        <dbReference type="Proteomes" id="UP000789508"/>
    </source>
</evidence>
<keyword evidence="3" id="KW-1185">Reference proteome</keyword>
<feature type="chain" id="PRO_5040434760" evidence="1">
    <location>
        <begin position="23"/>
        <end position="148"/>
    </location>
</feature>
<organism evidence="2 3">
    <name type="scientific">Ambispora leptoticha</name>
    <dbReference type="NCBI Taxonomy" id="144679"/>
    <lineage>
        <taxon>Eukaryota</taxon>
        <taxon>Fungi</taxon>
        <taxon>Fungi incertae sedis</taxon>
        <taxon>Mucoromycota</taxon>
        <taxon>Glomeromycotina</taxon>
        <taxon>Glomeromycetes</taxon>
        <taxon>Archaeosporales</taxon>
        <taxon>Ambisporaceae</taxon>
        <taxon>Ambispora</taxon>
    </lineage>
</organism>
<protein>
    <submittedName>
        <fullName evidence="2">5831_t:CDS:1</fullName>
    </submittedName>
</protein>
<name>A0A9N9GEQ1_9GLOM</name>
<dbReference type="OrthoDB" id="2472398at2759"/>